<keyword evidence="4 14" id="KW-0436">Ligase</keyword>
<evidence type="ECO:0000256" key="2">
    <source>
        <dbReference type="ARBA" id="ARBA00005594"/>
    </source>
</evidence>
<dbReference type="GO" id="GO:0070183">
    <property type="term" value="P:mitochondrial tryptophanyl-tRNA aminoacylation"/>
    <property type="evidence" value="ECO:0007669"/>
    <property type="project" value="TreeGrafter"/>
</dbReference>
<accession>A0A9P0DE71</accession>
<comment type="similarity">
    <text evidence="2 14">Belongs to the class-I aminoacyl-tRNA synthetase family.</text>
</comment>
<evidence type="ECO:0000256" key="5">
    <source>
        <dbReference type="ARBA" id="ARBA00022741"/>
    </source>
</evidence>
<protein>
    <recommendedName>
        <fullName evidence="12">Tryptophan--tRNA ligase, mitochondrial</fullName>
        <ecNumber evidence="3">6.1.1.2</ecNumber>
    </recommendedName>
    <alternativeName>
        <fullName evidence="13">(Mt)TrpRS</fullName>
    </alternativeName>
    <alternativeName>
        <fullName evidence="9">Tryptophanyl-tRNA synthetase</fullName>
    </alternativeName>
</protein>
<dbReference type="NCBIfam" id="TIGR00233">
    <property type="entry name" value="trpS"/>
    <property type="match status" value="1"/>
</dbReference>
<dbReference type="SUPFAM" id="SSF52374">
    <property type="entry name" value="Nucleotidylyl transferase"/>
    <property type="match status" value="1"/>
</dbReference>
<reference evidence="15" key="1">
    <citation type="submission" date="2022-01" db="EMBL/GenBank/DDBJ databases">
        <authorList>
            <person name="King R."/>
        </authorList>
    </citation>
    <scope>NUCLEOTIDE SEQUENCE</scope>
</reference>
<dbReference type="HAMAP" id="MF_00140_B">
    <property type="entry name" value="Trp_tRNA_synth_B"/>
    <property type="match status" value="1"/>
</dbReference>
<proteinExistence type="inferred from homology"/>
<keyword evidence="6 14" id="KW-0067">ATP-binding</keyword>
<dbReference type="AlphaFoldDB" id="A0A9P0DE71"/>
<organism evidence="15 16">
    <name type="scientific">Phaedon cochleariae</name>
    <name type="common">Mustard beetle</name>
    <dbReference type="NCBI Taxonomy" id="80249"/>
    <lineage>
        <taxon>Eukaryota</taxon>
        <taxon>Metazoa</taxon>
        <taxon>Ecdysozoa</taxon>
        <taxon>Arthropoda</taxon>
        <taxon>Hexapoda</taxon>
        <taxon>Insecta</taxon>
        <taxon>Pterygota</taxon>
        <taxon>Neoptera</taxon>
        <taxon>Endopterygota</taxon>
        <taxon>Coleoptera</taxon>
        <taxon>Polyphaga</taxon>
        <taxon>Cucujiformia</taxon>
        <taxon>Chrysomeloidea</taxon>
        <taxon>Chrysomelidae</taxon>
        <taxon>Chrysomelinae</taxon>
        <taxon>Chrysomelini</taxon>
        <taxon>Phaedon</taxon>
    </lineage>
</organism>
<dbReference type="Gene3D" id="1.10.240.10">
    <property type="entry name" value="Tyrosyl-Transfer RNA Synthetase"/>
    <property type="match status" value="1"/>
</dbReference>
<dbReference type="InterPro" id="IPR002306">
    <property type="entry name" value="Trp-tRNA-ligase"/>
</dbReference>
<dbReference type="PRINTS" id="PR01039">
    <property type="entry name" value="TRNASYNTHTRP"/>
</dbReference>
<dbReference type="InterPro" id="IPR050203">
    <property type="entry name" value="Trp-tRNA_synthetase"/>
</dbReference>
<dbReference type="OrthoDB" id="15808at2759"/>
<evidence type="ECO:0000313" key="16">
    <source>
        <dbReference type="Proteomes" id="UP001153737"/>
    </source>
</evidence>
<dbReference type="InterPro" id="IPR002305">
    <property type="entry name" value="aa-tRNA-synth_Ic"/>
</dbReference>
<evidence type="ECO:0000256" key="8">
    <source>
        <dbReference type="ARBA" id="ARBA00023146"/>
    </source>
</evidence>
<dbReference type="Gene3D" id="3.40.50.620">
    <property type="entry name" value="HUPs"/>
    <property type="match status" value="1"/>
</dbReference>
<dbReference type="Proteomes" id="UP001153737">
    <property type="component" value="Chromosome 10"/>
</dbReference>
<dbReference type="PANTHER" id="PTHR43766:SF1">
    <property type="entry name" value="TRYPTOPHAN--TRNA LIGASE, MITOCHONDRIAL"/>
    <property type="match status" value="1"/>
</dbReference>
<dbReference type="InterPro" id="IPR014729">
    <property type="entry name" value="Rossmann-like_a/b/a_fold"/>
</dbReference>
<dbReference type="FunFam" id="3.40.50.620:FF:000082">
    <property type="entry name" value="MSW1p Mitochondrial tryptophanyl-tRNA synthetase"/>
    <property type="match status" value="1"/>
</dbReference>
<evidence type="ECO:0000256" key="12">
    <source>
        <dbReference type="ARBA" id="ARBA00069760"/>
    </source>
</evidence>
<dbReference type="InterPro" id="IPR001412">
    <property type="entry name" value="aa-tRNA-synth_I_CS"/>
</dbReference>
<sequence>MRSIVGRIFHQFPKSKSFHRYLSSDASENNLQTQSQYPKRIFSGIQPTGAIHLGNYLGAIAQWVKLQNNGEDMILSIADLHSMTIPHDSKKLSRNILEITATLLGCGIDPEKAILFQQSTVPEHTQMSWCLGCICTMPRLAHLPQYKEKSKDLKDIPLGLFIYPVLQAADILAYKATHVPVGEDQIQQIQLCQELARMFNSRFGQTFPIPHTLITGTDYARLRSLRDPAKKMSKSDTDPKSRICITDKPEDIVRNIKKSVTDCTSEVNYDIEQRPGVSNLISIHSFVTGKTVDEICKEAQNINTGQYKLLVADAVVEYLRPIQERISDYLSDQHYLMEVLKIGQEKASEISSSTWQEMQHKLGMTFNVSSKKKAEIHVR</sequence>
<evidence type="ECO:0000256" key="1">
    <source>
        <dbReference type="ARBA" id="ARBA00004305"/>
    </source>
</evidence>
<dbReference type="EMBL" id="OU896716">
    <property type="protein sequence ID" value="CAH1117836.1"/>
    <property type="molecule type" value="Genomic_DNA"/>
</dbReference>
<dbReference type="FunFam" id="1.10.240.10:FF:000002">
    <property type="entry name" value="Tryptophan--tRNA ligase"/>
    <property type="match status" value="1"/>
</dbReference>
<dbReference type="CDD" id="cd00806">
    <property type="entry name" value="TrpRS_core"/>
    <property type="match status" value="1"/>
</dbReference>
<dbReference type="Pfam" id="PF00579">
    <property type="entry name" value="tRNA-synt_1b"/>
    <property type="match status" value="1"/>
</dbReference>
<comment type="catalytic activity">
    <reaction evidence="10">
        <text>tRNA(Trp) + L-tryptophan + ATP = L-tryptophyl-tRNA(Trp) + AMP + diphosphate + H(+)</text>
        <dbReference type="Rhea" id="RHEA:24080"/>
        <dbReference type="Rhea" id="RHEA-COMP:9671"/>
        <dbReference type="Rhea" id="RHEA-COMP:9705"/>
        <dbReference type="ChEBI" id="CHEBI:15378"/>
        <dbReference type="ChEBI" id="CHEBI:30616"/>
        <dbReference type="ChEBI" id="CHEBI:33019"/>
        <dbReference type="ChEBI" id="CHEBI:57912"/>
        <dbReference type="ChEBI" id="CHEBI:78442"/>
        <dbReference type="ChEBI" id="CHEBI:78535"/>
        <dbReference type="ChEBI" id="CHEBI:456215"/>
        <dbReference type="EC" id="6.1.1.2"/>
    </reaction>
</comment>
<comment type="function">
    <text evidence="11">Catalyzes the attachment of tryptophan to tRNA(Trp) in a two-step reaction: tryptophan is first activated by ATP to form Trp-AMP and then transferred to the acceptor end of tRNA(Trp).</text>
</comment>
<keyword evidence="5 14" id="KW-0547">Nucleotide-binding</keyword>
<comment type="subcellular location">
    <subcellularLocation>
        <location evidence="1">Mitochondrion matrix</location>
    </subcellularLocation>
</comment>
<evidence type="ECO:0000256" key="11">
    <source>
        <dbReference type="ARBA" id="ARBA00059972"/>
    </source>
</evidence>
<name>A0A9P0DE71_PHACE</name>
<evidence type="ECO:0000256" key="4">
    <source>
        <dbReference type="ARBA" id="ARBA00022598"/>
    </source>
</evidence>
<evidence type="ECO:0000313" key="15">
    <source>
        <dbReference type="EMBL" id="CAH1117836.1"/>
    </source>
</evidence>
<keyword evidence="8 14" id="KW-0030">Aminoacyl-tRNA synthetase</keyword>
<evidence type="ECO:0000256" key="9">
    <source>
        <dbReference type="ARBA" id="ARBA00030268"/>
    </source>
</evidence>
<keyword evidence="16" id="KW-1185">Reference proteome</keyword>
<evidence type="ECO:0000256" key="3">
    <source>
        <dbReference type="ARBA" id="ARBA00013161"/>
    </source>
</evidence>
<evidence type="ECO:0000256" key="6">
    <source>
        <dbReference type="ARBA" id="ARBA00022840"/>
    </source>
</evidence>
<evidence type="ECO:0000256" key="7">
    <source>
        <dbReference type="ARBA" id="ARBA00022917"/>
    </source>
</evidence>
<reference evidence="15" key="2">
    <citation type="submission" date="2022-10" db="EMBL/GenBank/DDBJ databases">
        <authorList>
            <consortium name="ENA_rothamsted_submissions"/>
            <consortium name="culmorum"/>
            <person name="King R."/>
        </authorList>
    </citation>
    <scope>NUCLEOTIDE SEQUENCE</scope>
</reference>
<gene>
    <name evidence="15" type="ORF">PHAECO_LOCUS2109</name>
</gene>
<evidence type="ECO:0000256" key="13">
    <source>
        <dbReference type="ARBA" id="ARBA00080951"/>
    </source>
</evidence>
<evidence type="ECO:0000256" key="10">
    <source>
        <dbReference type="ARBA" id="ARBA00049929"/>
    </source>
</evidence>
<dbReference type="PANTHER" id="PTHR43766">
    <property type="entry name" value="TRYPTOPHAN--TRNA LIGASE, MITOCHONDRIAL"/>
    <property type="match status" value="1"/>
</dbReference>
<dbReference type="GO" id="GO:0005759">
    <property type="term" value="C:mitochondrial matrix"/>
    <property type="evidence" value="ECO:0007669"/>
    <property type="project" value="UniProtKB-SubCell"/>
</dbReference>
<dbReference type="InterPro" id="IPR024109">
    <property type="entry name" value="Trp-tRNA-ligase_bac-type"/>
</dbReference>
<dbReference type="PROSITE" id="PS00178">
    <property type="entry name" value="AA_TRNA_LIGASE_I"/>
    <property type="match status" value="1"/>
</dbReference>
<keyword evidence="7 14" id="KW-0648">Protein biosynthesis</keyword>
<dbReference type="GO" id="GO:0004830">
    <property type="term" value="F:tryptophan-tRNA ligase activity"/>
    <property type="evidence" value="ECO:0007669"/>
    <property type="project" value="UniProtKB-EC"/>
</dbReference>
<dbReference type="EC" id="6.1.1.2" evidence="3"/>
<dbReference type="GO" id="GO:0005524">
    <property type="term" value="F:ATP binding"/>
    <property type="evidence" value="ECO:0007669"/>
    <property type="project" value="UniProtKB-KW"/>
</dbReference>
<evidence type="ECO:0000256" key="14">
    <source>
        <dbReference type="RuleBase" id="RU363036"/>
    </source>
</evidence>